<dbReference type="InterPro" id="IPR007282">
    <property type="entry name" value="NOT2/3/5_C"/>
</dbReference>
<evidence type="ECO:0000256" key="3">
    <source>
        <dbReference type="ARBA" id="ARBA00023163"/>
    </source>
</evidence>
<keyword evidence="2" id="KW-0805">Transcription regulation</keyword>
<comment type="similarity">
    <text evidence="1">Belongs to the CNOT2/3/5 family.</text>
</comment>
<feature type="compositionally biased region" description="Low complexity" evidence="4">
    <location>
        <begin position="211"/>
        <end position="223"/>
    </location>
</feature>
<dbReference type="InterPro" id="IPR040168">
    <property type="entry name" value="Not2/3/5"/>
</dbReference>
<sequence>MSVGGLSGVSLPSLPRLGQHHQQQQVPQQQQPAASQHVQMSEVPRTGVPQPVGGQAVGQGIGQPAAISAPGLGQIPPAQRAGDISGAPPTNASGAPGLQQRYQVPIPFTPRYNSFRPNMPPGPAPGVGPVQVMSGSQFNQGMPPGMPPPPMSQMAAMSQQPMPAPMQNAVHGGYPMRAPMQSAGGFSMPVPAPPPPGATNQQSAAPAGTGSSTFSPNISNSSNPLLAVLAGGSNANGTSATQNGGVESPGSGSKSKHPDGADASASSYFSSAKGHPNFELLGQLPVPSLTARAANGRESLASVLPGLGPESRIRKREGSTVAETSSTLFEGNPKSLPLLQSLGLDKHEEQTVPGSSPESPAPSRAATTMAANLAKKPDIDRYGLKPLLNVLRTENGERSHMILDTDVTHLGLSLNDPNERISRTFASPWVEASKHCVVPDFSLPECYTVHSAVPQQQKLQNLTEETLFYIFYTMPKDAMQEAAAVELTNRNWRYHKELKLWLTKDPMSDPVQQTAQAESGMYVFFDPISWEKVKKEYFLYYPDIA</sequence>
<keyword evidence="7" id="KW-1185">Reference proteome</keyword>
<name>A0A2T0FMJ1_9ASCO</name>
<dbReference type="Pfam" id="PF04153">
    <property type="entry name" value="NOT2_3_5_C"/>
    <property type="match status" value="1"/>
</dbReference>
<feature type="region of interest" description="Disordered" evidence="4">
    <location>
        <begin position="174"/>
        <end position="274"/>
    </location>
</feature>
<dbReference type="RefSeq" id="XP_024666141.1">
    <property type="nucleotide sequence ID" value="XM_024810373.1"/>
</dbReference>
<evidence type="ECO:0000313" key="6">
    <source>
        <dbReference type="EMBL" id="PRT56196.1"/>
    </source>
</evidence>
<evidence type="ECO:0000256" key="1">
    <source>
        <dbReference type="ARBA" id="ARBA00007682"/>
    </source>
</evidence>
<protein>
    <submittedName>
        <fullName evidence="6">General negative regulator of transcription subunit 2</fullName>
    </submittedName>
</protein>
<proteinExistence type="inferred from homology"/>
<feature type="compositionally biased region" description="Low complexity" evidence="4">
    <location>
        <begin position="1"/>
        <end position="39"/>
    </location>
</feature>
<dbReference type="InterPro" id="IPR038635">
    <property type="entry name" value="CCR4-NOT_su2/3/5_C_sf"/>
</dbReference>
<reference evidence="6 7" key="1">
    <citation type="submission" date="2017-04" db="EMBL/GenBank/DDBJ databases">
        <title>Genome sequencing of [Candida] sorbophila.</title>
        <authorList>
            <person name="Ahn J.O."/>
        </authorList>
    </citation>
    <scope>NUCLEOTIDE SEQUENCE [LARGE SCALE GENOMIC DNA]</scope>
    <source>
        <strain evidence="6 7">DS02</strain>
    </source>
</reference>
<keyword evidence="3" id="KW-0804">Transcription</keyword>
<feature type="compositionally biased region" description="Polar residues" evidence="4">
    <location>
        <begin position="233"/>
        <end position="253"/>
    </location>
</feature>
<dbReference type="GO" id="GO:0030015">
    <property type="term" value="C:CCR4-NOT core complex"/>
    <property type="evidence" value="ECO:0007669"/>
    <property type="project" value="InterPro"/>
</dbReference>
<comment type="caution">
    <text evidence="6">The sequence shown here is derived from an EMBL/GenBank/DDBJ whole genome shotgun (WGS) entry which is preliminary data.</text>
</comment>
<dbReference type="Proteomes" id="UP000238350">
    <property type="component" value="Unassembled WGS sequence"/>
</dbReference>
<dbReference type="GO" id="GO:0006355">
    <property type="term" value="P:regulation of DNA-templated transcription"/>
    <property type="evidence" value="ECO:0007669"/>
    <property type="project" value="InterPro"/>
</dbReference>
<feature type="domain" description="NOT2/NOT3/NOT5 C-terminal" evidence="5">
    <location>
        <begin position="423"/>
        <end position="540"/>
    </location>
</feature>
<dbReference type="STRING" id="45607.A0A2T0FMJ1"/>
<dbReference type="Gene3D" id="2.30.30.1020">
    <property type="entry name" value="CCR4-NOT complex subunit 2/3/5, C-terminal domain"/>
    <property type="match status" value="1"/>
</dbReference>
<dbReference type="OrthoDB" id="25391at2759"/>
<dbReference type="PANTHER" id="PTHR23326">
    <property type="entry name" value="CCR4 NOT-RELATED"/>
    <property type="match status" value="1"/>
</dbReference>
<evidence type="ECO:0000313" key="7">
    <source>
        <dbReference type="Proteomes" id="UP000238350"/>
    </source>
</evidence>
<organism evidence="6 7">
    <name type="scientific">Wickerhamiella sorbophila</name>
    <dbReference type="NCBI Taxonomy" id="45607"/>
    <lineage>
        <taxon>Eukaryota</taxon>
        <taxon>Fungi</taxon>
        <taxon>Dikarya</taxon>
        <taxon>Ascomycota</taxon>
        <taxon>Saccharomycotina</taxon>
        <taxon>Dipodascomycetes</taxon>
        <taxon>Dipodascales</taxon>
        <taxon>Trichomonascaceae</taxon>
        <taxon>Wickerhamiella</taxon>
    </lineage>
</organism>
<evidence type="ECO:0000256" key="4">
    <source>
        <dbReference type="SAM" id="MobiDB-lite"/>
    </source>
</evidence>
<dbReference type="AlphaFoldDB" id="A0A2T0FMJ1"/>
<feature type="region of interest" description="Disordered" evidence="4">
    <location>
        <begin position="1"/>
        <end position="101"/>
    </location>
</feature>
<accession>A0A2T0FMJ1</accession>
<evidence type="ECO:0000259" key="5">
    <source>
        <dbReference type="Pfam" id="PF04153"/>
    </source>
</evidence>
<dbReference type="GO" id="GO:0000289">
    <property type="term" value="P:nuclear-transcribed mRNA poly(A) tail shortening"/>
    <property type="evidence" value="ECO:0007669"/>
    <property type="project" value="UniProtKB-ARBA"/>
</dbReference>
<feature type="region of interest" description="Disordered" evidence="4">
    <location>
        <begin position="302"/>
        <end position="367"/>
    </location>
</feature>
<feature type="compositionally biased region" description="Low complexity" evidence="4">
    <location>
        <begin position="261"/>
        <end position="272"/>
    </location>
</feature>
<dbReference type="EMBL" id="NDIQ01000022">
    <property type="protein sequence ID" value="PRT56196.1"/>
    <property type="molecule type" value="Genomic_DNA"/>
</dbReference>
<feature type="compositionally biased region" description="Low complexity" evidence="4">
    <location>
        <begin position="353"/>
        <end position="366"/>
    </location>
</feature>
<gene>
    <name evidence="6" type="ORF">B9G98_03816</name>
</gene>
<evidence type="ECO:0000256" key="2">
    <source>
        <dbReference type="ARBA" id="ARBA00023015"/>
    </source>
</evidence>
<dbReference type="GeneID" id="36517564"/>